<feature type="non-terminal residue" evidence="1">
    <location>
        <position position="1"/>
    </location>
</feature>
<evidence type="ECO:0000313" key="1">
    <source>
        <dbReference type="EMBL" id="MED6188567.1"/>
    </source>
</evidence>
<name>A0ABU6WRP4_9FABA</name>
<dbReference type="Proteomes" id="UP001341840">
    <property type="component" value="Unassembled WGS sequence"/>
</dbReference>
<protein>
    <submittedName>
        <fullName evidence="1">Uncharacterized protein</fullName>
    </submittedName>
</protein>
<reference evidence="1 2" key="1">
    <citation type="journal article" date="2023" name="Plants (Basel)">
        <title>Bridging the Gap: Combining Genomics and Transcriptomics Approaches to Understand Stylosanthes scabra, an Orphan Legume from the Brazilian Caatinga.</title>
        <authorList>
            <person name="Ferreira-Neto J.R.C."/>
            <person name="da Silva M.D."/>
            <person name="Binneck E."/>
            <person name="de Melo N.F."/>
            <person name="da Silva R.H."/>
            <person name="de Melo A.L.T.M."/>
            <person name="Pandolfi V."/>
            <person name="Bustamante F.O."/>
            <person name="Brasileiro-Vidal A.C."/>
            <person name="Benko-Iseppon A.M."/>
        </authorList>
    </citation>
    <scope>NUCLEOTIDE SEQUENCE [LARGE SCALE GENOMIC DNA]</scope>
    <source>
        <tissue evidence="1">Leaves</tissue>
    </source>
</reference>
<proteinExistence type="predicted"/>
<dbReference type="EMBL" id="JASCZI010182767">
    <property type="protein sequence ID" value="MED6188567.1"/>
    <property type="molecule type" value="Genomic_DNA"/>
</dbReference>
<evidence type="ECO:0000313" key="2">
    <source>
        <dbReference type="Proteomes" id="UP001341840"/>
    </source>
</evidence>
<keyword evidence="2" id="KW-1185">Reference proteome</keyword>
<gene>
    <name evidence="1" type="ORF">PIB30_087180</name>
</gene>
<sequence>IPREHIHPEHVLHEQRQRHLLLHAVSRSHRLGAAPLPRLTLSGGKRGPSRRQILGPALNETNLYESCTSILVPSSESYRSGLNSLQSSPQINFILRTE</sequence>
<comment type="caution">
    <text evidence="1">The sequence shown here is derived from an EMBL/GenBank/DDBJ whole genome shotgun (WGS) entry which is preliminary data.</text>
</comment>
<organism evidence="1 2">
    <name type="scientific">Stylosanthes scabra</name>
    <dbReference type="NCBI Taxonomy" id="79078"/>
    <lineage>
        <taxon>Eukaryota</taxon>
        <taxon>Viridiplantae</taxon>
        <taxon>Streptophyta</taxon>
        <taxon>Embryophyta</taxon>
        <taxon>Tracheophyta</taxon>
        <taxon>Spermatophyta</taxon>
        <taxon>Magnoliopsida</taxon>
        <taxon>eudicotyledons</taxon>
        <taxon>Gunneridae</taxon>
        <taxon>Pentapetalae</taxon>
        <taxon>rosids</taxon>
        <taxon>fabids</taxon>
        <taxon>Fabales</taxon>
        <taxon>Fabaceae</taxon>
        <taxon>Papilionoideae</taxon>
        <taxon>50 kb inversion clade</taxon>
        <taxon>dalbergioids sensu lato</taxon>
        <taxon>Dalbergieae</taxon>
        <taxon>Pterocarpus clade</taxon>
        <taxon>Stylosanthes</taxon>
    </lineage>
</organism>
<accession>A0ABU6WRP4</accession>